<dbReference type="EMBL" id="CACVKT020010304">
    <property type="protein sequence ID" value="CAC5425790.1"/>
    <property type="molecule type" value="Genomic_DNA"/>
</dbReference>
<accession>A0A6J8EZ85</accession>
<proteinExistence type="predicted"/>
<sequence>MENCHFQCQLDIQSVIISACMTTDRQRIGFLLDLERRSIIELEKLKIVKYIFGNFGFDQLDIKAACQKAWASRNFKIVEWFVQNIDMTMLDLYSIINSALKYAQPDILECILEKIEIVSLNKREVLKSVTKYYNDKCSIIISKIVSTIWNHTDKQES</sequence>
<evidence type="ECO:0000313" key="2">
    <source>
        <dbReference type="Proteomes" id="UP000507470"/>
    </source>
</evidence>
<dbReference type="AlphaFoldDB" id="A0A6J8EZ85"/>
<name>A0A6J8EZ85_MYTCO</name>
<dbReference type="Proteomes" id="UP000507470">
    <property type="component" value="Unassembled WGS sequence"/>
</dbReference>
<reference evidence="1 2" key="1">
    <citation type="submission" date="2020-06" db="EMBL/GenBank/DDBJ databases">
        <authorList>
            <person name="Li R."/>
            <person name="Bekaert M."/>
        </authorList>
    </citation>
    <scope>NUCLEOTIDE SEQUENCE [LARGE SCALE GENOMIC DNA]</scope>
    <source>
        <strain evidence="2">wild</strain>
    </source>
</reference>
<organism evidence="1 2">
    <name type="scientific">Mytilus coruscus</name>
    <name type="common">Sea mussel</name>
    <dbReference type="NCBI Taxonomy" id="42192"/>
    <lineage>
        <taxon>Eukaryota</taxon>
        <taxon>Metazoa</taxon>
        <taxon>Spiralia</taxon>
        <taxon>Lophotrochozoa</taxon>
        <taxon>Mollusca</taxon>
        <taxon>Bivalvia</taxon>
        <taxon>Autobranchia</taxon>
        <taxon>Pteriomorphia</taxon>
        <taxon>Mytilida</taxon>
        <taxon>Mytiloidea</taxon>
        <taxon>Mytilidae</taxon>
        <taxon>Mytilinae</taxon>
        <taxon>Mytilus</taxon>
    </lineage>
</organism>
<gene>
    <name evidence="1" type="ORF">MCOR_57575</name>
</gene>
<evidence type="ECO:0000313" key="1">
    <source>
        <dbReference type="EMBL" id="CAC5425790.1"/>
    </source>
</evidence>
<protein>
    <submittedName>
        <fullName evidence="1">Uncharacterized protein</fullName>
    </submittedName>
</protein>
<keyword evidence="2" id="KW-1185">Reference proteome</keyword>